<name>A0ABQ4GSA7_9ACTN</name>
<feature type="region of interest" description="Disordered" evidence="1">
    <location>
        <begin position="1"/>
        <end position="29"/>
    </location>
</feature>
<dbReference type="Proteomes" id="UP000660454">
    <property type="component" value="Unassembled WGS sequence"/>
</dbReference>
<dbReference type="EMBL" id="BOOF01000031">
    <property type="protein sequence ID" value="GIH64310.1"/>
    <property type="molecule type" value="Genomic_DNA"/>
</dbReference>
<evidence type="ECO:0000313" key="3">
    <source>
        <dbReference type="Proteomes" id="UP000660454"/>
    </source>
</evidence>
<proteinExistence type="predicted"/>
<protein>
    <recommendedName>
        <fullName evidence="4">HEAT repeat domain-containing protein</fullName>
    </recommendedName>
</protein>
<keyword evidence="3" id="KW-1185">Reference proteome</keyword>
<sequence>MSLRYGPGPWPRDAYQLPDDPPPPADGGPVMTSVVLDGIRTHHFGPGEDAAAVTAIADRLEALVEAAPSHESVVKLHRQLSGPDALSVVDDLLEELCRRKLPRDRLRLIGRHLAEHGSHRNTTKIGIALIGACGDERDRDLLMLLGTLEEFTLYAVVALLRTQRDRQRAVYELARRVEDWGRIHAVERLKGCDDPEIKGWLLREGFRNGVMNEYLAHIAATSGDLYSALLDSEVDEALLDGAGGILAALAVGGPAEDMTDYPEAVPCLGRYADLIDVREANLDRLSAVLAITGFLRDSDDGLNWADGDLVRLRDRYERILSQPRWAELVLALLADPSGEDFTSALWAASRLQLPMVPQILTRLQVEPLDAYAWDVVIRHASPDQARQVTALAERLLPLEELANGPGEHFGFGSDAAADQALESIVGGLDAFPGVGLPLIRVALVNRVTRIRRAALGALTAWGRHAVPDKAVEWVRAASAVEPHKETREEMIAFLSSRDR</sequence>
<reference evidence="2 3" key="1">
    <citation type="submission" date="2021-01" db="EMBL/GenBank/DDBJ databases">
        <title>Whole genome shotgun sequence of Microbispora siamensis NBRC 104113.</title>
        <authorList>
            <person name="Komaki H."/>
            <person name="Tamura T."/>
        </authorList>
    </citation>
    <scope>NUCLEOTIDE SEQUENCE [LARGE SCALE GENOMIC DNA]</scope>
    <source>
        <strain evidence="2 3">NBRC 104113</strain>
    </source>
</reference>
<comment type="caution">
    <text evidence="2">The sequence shown here is derived from an EMBL/GenBank/DDBJ whole genome shotgun (WGS) entry which is preliminary data.</text>
</comment>
<evidence type="ECO:0000313" key="2">
    <source>
        <dbReference type="EMBL" id="GIH64310.1"/>
    </source>
</evidence>
<accession>A0ABQ4GSA7</accession>
<evidence type="ECO:0008006" key="4">
    <source>
        <dbReference type="Google" id="ProtNLM"/>
    </source>
</evidence>
<evidence type="ECO:0000256" key="1">
    <source>
        <dbReference type="SAM" id="MobiDB-lite"/>
    </source>
</evidence>
<organism evidence="2 3">
    <name type="scientific">Microbispora siamensis</name>
    <dbReference type="NCBI Taxonomy" id="564413"/>
    <lineage>
        <taxon>Bacteria</taxon>
        <taxon>Bacillati</taxon>
        <taxon>Actinomycetota</taxon>
        <taxon>Actinomycetes</taxon>
        <taxon>Streptosporangiales</taxon>
        <taxon>Streptosporangiaceae</taxon>
        <taxon>Microbispora</taxon>
    </lineage>
</organism>
<gene>
    <name evidence="2" type="ORF">Msi02_51270</name>
</gene>